<dbReference type="InterPro" id="IPR036908">
    <property type="entry name" value="RlpA-like_sf"/>
</dbReference>
<evidence type="ECO:0000313" key="2">
    <source>
        <dbReference type="Proteomes" id="UP000621500"/>
    </source>
</evidence>
<reference evidence="1 2" key="1">
    <citation type="submission" date="2021-01" db="EMBL/GenBank/DDBJ databases">
        <title>Whole genome shotgun sequence of Plantactinospora mayteni NBRC 109088.</title>
        <authorList>
            <person name="Komaki H."/>
            <person name="Tamura T."/>
        </authorList>
    </citation>
    <scope>NUCLEOTIDE SEQUENCE [LARGE SCALE GENOMIC DNA]</scope>
    <source>
        <strain evidence="1 2">NBRC 109088</strain>
    </source>
</reference>
<gene>
    <name evidence="1" type="ORF">Pma05_24410</name>
</gene>
<evidence type="ECO:0000313" key="1">
    <source>
        <dbReference type="EMBL" id="GIG95868.1"/>
    </source>
</evidence>
<comment type="caution">
    <text evidence="1">The sequence shown here is derived from an EMBL/GenBank/DDBJ whole genome shotgun (WGS) entry which is preliminary data.</text>
</comment>
<dbReference type="RefSeq" id="WP_203857428.1">
    <property type="nucleotide sequence ID" value="NZ_BAAAZQ010000008.1"/>
</dbReference>
<keyword evidence="2" id="KW-1185">Reference proteome</keyword>
<sequence>MAAVTGEVSWFCCGSAWGPCASTGRGACGTCTSGNFQHAWPNASQACLDITRPHVCGTSLARRTCGFVHYTTNLCNGARVGTSIADCGPQTDLFCGERACCGSSCGTNRIIDLTPAAYSAIASLSTGLRPCSVDTV</sequence>
<proteinExistence type="predicted"/>
<protein>
    <submittedName>
        <fullName evidence="1">Uncharacterized protein</fullName>
    </submittedName>
</protein>
<dbReference type="Proteomes" id="UP000621500">
    <property type="component" value="Unassembled WGS sequence"/>
</dbReference>
<name>A0ABQ4EMJ1_9ACTN</name>
<dbReference type="Gene3D" id="2.40.40.10">
    <property type="entry name" value="RlpA-like domain"/>
    <property type="match status" value="1"/>
</dbReference>
<organism evidence="1 2">
    <name type="scientific">Plantactinospora mayteni</name>
    <dbReference type="NCBI Taxonomy" id="566021"/>
    <lineage>
        <taxon>Bacteria</taxon>
        <taxon>Bacillati</taxon>
        <taxon>Actinomycetota</taxon>
        <taxon>Actinomycetes</taxon>
        <taxon>Micromonosporales</taxon>
        <taxon>Micromonosporaceae</taxon>
        <taxon>Plantactinospora</taxon>
    </lineage>
</organism>
<dbReference type="EMBL" id="BONX01000012">
    <property type="protein sequence ID" value="GIG95868.1"/>
    <property type="molecule type" value="Genomic_DNA"/>
</dbReference>
<accession>A0ABQ4EMJ1</accession>